<keyword evidence="1" id="KW-0812">Transmembrane</keyword>
<accession>A0A7D4NKL0</accession>
<keyword evidence="1" id="KW-0472">Membrane</keyword>
<feature type="transmembrane region" description="Helical" evidence="1">
    <location>
        <begin position="15"/>
        <end position="33"/>
    </location>
</feature>
<evidence type="ECO:0000313" key="2">
    <source>
        <dbReference type="EMBL" id="QKI89309.1"/>
    </source>
</evidence>
<evidence type="ECO:0000256" key="1">
    <source>
        <dbReference type="SAM" id="Phobius"/>
    </source>
</evidence>
<name>A0A7D4NKL0_9GAMM</name>
<gene>
    <name evidence="2" type="ORF">HQN79_06880</name>
</gene>
<dbReference type="RefSeq" id="WP_173285207.1">
    <property type="nucleotide sequence ID" value="NZ_CP054020.1"/>
</dbReference>
<reference evidence="2 3" key="1">
    <citation type="submission" date="2020-05" db="EMBL/GenBank/DDBJ databases">
        <title>Thiomicrorhabdus sediminis sp.nov. and Thiomicrorhabdus xiamenensis sp.nov., novel sulfur-oxidizing bacteria isolated from coastal sediment.</title>
        <authorList>
            <person name="Liu X."/>
        </authorList>
    </citation>
    <scope>NUCLEOTIDE SEQUENCE [LARGE SCALE GENOMIC DNA]</scope>
    <source>
        <strain evidence="2 3">G2</strain>
    </source>
</reference>
<dbReference type="EMBL" id="CP054020">
    <property type="protein sequence ID" value="QKI89309.1"/>
    <property type="molecule type" value="Genomic_DNA"/>
</dbReference>
<proteinExistence type="predicted"/>
<dbReference type="AlphaFoldDB" id="A0A7D4NKL0"/>
<feature type="transmembrane region" description="Helical" evidence="1">
    <location>
        <begin position="108"/>
        <end position="126"/>
    </location>
</feature>
<evidence type="ECO:0000313" key="3">
    <source>
        <dbReference type="Proteomes" id="UP000504724"/>
    </source>
</evidence>
<sequence length="134" mass="14978">MSDLEIAFRLNDQILTFWQFYVAWSAGVIGWVFSRSRSWSLQKCLGVASGVMIFNAFNLVGLYKTVSSLSLILTAMQDPAYQIPAGLTDVVFYATLQRLEVGPWYMNIGPHLVADAIVLFFILVVARRAPSVPQ</sequence>
<dbReference type="Proteomes" id="UP000504724">
    <property type="component" value="Chromosome"/>
</dbReference>
<protein>
    <submittedName>
        <fullName evidence="2">Uncharacterized protein</fullName>
    </submittedName>
</protein>
<keyword evidence="3" id="KW-1185">Reference proteome</keyword>
<keyword evidence="1" id="KW-1133">Transmembrane helix</keyword>
<organism evidence="2 3">
    <name type="scientific">Thiomicrorhabdus xiamenensis</name>
    <dbReference type="NCBI Taxonomy" id="2739063"/>
    <lineage>
        <taxon>Bacteria</taxon>
        <taxon>Pseudomonadati</taxon>
        <taxon>Pseudomonadota</taxon>
        <taxon>Gammaproteobacteria</taxon>
        <taxon>Thiotrichales</taxon>
        <taxon>Piscirickettsiaceae</taxon>
        <taxon>Thiomicrorhabdus</taxon>
    </lineage>
</organism>
<dbReference type="KEGG" id="txa:HQN79_06880"/>